<organism evidence="2 3">
    <name type="scientific">Sitophilus oryzae</name>
    <name type="common">Rice weevil</name>
    <name type="synonym">Curculio oryzae</name>
    <dbReference type="NCBI Taxonomy" id="7048"/>
    <lineage>
        <taxon>Eukaryota</taxon>
        <taxon>Metazoa</taxon>
        <taxon>Ecdysozoa</taxon>
        <taxon>Arthropoda</taxon>
        <taxon>Hexapoda</taxon>
        <taxon>Insecta</taxon>
        <taxon>Pterygota</taxon>
        <taxon>Neoptera</taxon>
        <taxon>Endopterygota</taxon>
        <taxon>Coleoptera</taxon>
        <taxon>Polyphaga</taxon>
        <taxon>Cucujiformia</taxon>
        <taxon>Curculionidae</taxon>
        <taxon>Dryophthorinae</taxon>
        <taxon>Sitophilus</taxon>
    </lineage>
</organism>
<dbReference type="InterPro" id="IPR000477">
    <property type="entry name" value="RT_dom"/>
</dbReference>
<evidence type="ECO:0000313" key="3">
    <source>
        <dbReference type="RefSeq" id="XP_030750804.1"/>
    </source>
</evidence>
<dbReference type="InParanoid" id="A0A6J2XJG7"/>
<protein>
    <submittedName>
        <fullName evidence="3">Uncharacterized protein LOC115878434</fullName>
    </submittedName>
</protein>
<dbReference type="GeneID" id="115878434"/>
<dbReference type="Pfam" id="PF00078">
    <property type="entry name" value="RVT_1"/>
    <property type="match status" value="1"/>
</dbReference>
<accession>A0A6J2XJG7</accession>
<dbReference type="KEGG" id="soy:115878434"/>
<proteinExistence type="predicted"/>
<sequence length="212" mass="24925">MSRLYDRILRDLIEEDYRKKQEEEQNGFRAGRSCTDNVFYLKQVIEKRPARNLDTHITFVDLRKAYDTVPISRLWRVLEQSTINHTYITALKELYKDAKSKIKVGKELTETFITDKGLRQDDQIIVANDKDAMQYMLRKLIEEYGEWGLTVNIAKTKYLCIGAQEGNLNLDNGHEIKQCQEYEYLGITFDNTGTDGREIEKRIINAKKIQYI</sequence>
<keyword evidence="2" id="KW-1185">Reference proteome</keyword>
<dbReference type="PANTHER" id="PTHR47027">
    <property type="entry name" value="REVERSE TRANSCRIPTASE DOMAIN-CONTAINING PROTEIN"/>
    <property type="match status" value="1"/>
</dbReference>
<gene>
    <name evidence="3" type="primary">LOC115878434</name>
</gene>
<dbReference type="PROSITE" id="PS50878">
    <property type="entry name" value="RT_POL"/>
    <property type="match status" value="1"/>
</dbReference>
<evidence type="ECO:0000313" key="2">
    <source>
        <dbReference type="Proteomes" id="UP000504635"/>
    </source>
</evidence>
<dbReference type="OrthoDB" id="6753358at2759"/>
<dbReference type="AlphaFoldDB" id="A0A6J2XJG7"/>
<evidence type="ECO:0000259" key="1">
    <source>
        <dbReference type="PROSITE" id="PS50878"/>
    </source>
</evidence>
<dbReference type="PANTHER" id="PTHR47027:SF20">
    <property type="entry name" value="REVERSE TRANSCRIPTASE-LIKE PROTEIN WITH RNA-DIRECTED DNA POLYMERASE DOMAIN"/>
    <property type="match status" value="1"/>
</dbReference>
<feature type="domain" description="Reverse transcriptase" evidence="1">
    <location>
        <begin position="1"/>
        <end position="189"/>
    </location>
</feature>
<name>A0A6J2XJG7_SITOR</name>
<dbReference type="Proteomes" id="UP000504635">
    <property type="component" value="Unplaced"/>
</dbReference>
<reference evidence="3" key="1">
    <citation type="submission" date="2025-08" db="UniProtKB">
        <authorList>
            <consortium name="RefSeq"/>
        </authorList>
    </citation>
    <scope>IDENTIFICATION</scope>
    <source>
        <tissue evidence="3">Gonads</tissue>
    </source>
</reference>
<dbReference type="RefSeq" id="XP_030750804.1">
    <property type="nucleotide sequence ID" value="XM_030894944.1"/>
</dbReference>